<organism evidence="1">
    <name type="scientific">marine sediment metagenome</name>
    <dbReference type="NCBI Taxonomy" id="412755"/>
    <lineage>
        <taxon>unclassified sequences</taxon>
        <taxon>metagenomes</taxon>
        <taxon>ecological metagenomes</taxon>
    </lineage>
</organism>
<dbReference type="EMBL" id="LAZR01019858">
    <property type="protein sequence ID" value="KKL90982.1"/>
    <property type="molecule type" value="Genomic_DNA"/>
</dbReference>
<dbReference type="AlphaFoldDB" id="A0A0F9IV64"/>
<reference evidence="1" key="1">
    <citation type="journal article" date="2015" name="Nature">
        <title>Complex archaea that bridge the gap between prokaryotes and eukaryotes.</title>
        <authorList>
            <person name="Spang A."/>
            <person name="Saw J.H."/>
            <person name="Jorgensen S.L."/>
            <person name="Zaremba-Niedzwiedzka K."/>
            <person name="Martijn J."/>
            <person name="Lind A.E."/>
            <person name="van Eijk R."/>
            <person name="Schleper C."/>
            <person name="Guy L."/>
            <person name="Ettema T.J."/>
        </authorList>
    </citation>
    <scope>NUCLEOTIDE SEQUENCE</scope>
</reference>
<name>A0A0F9IV64_9ZZZZ</name>
<comment type="caution">
    <text evidence="1">The sequence shown here is derived from an EMBL/GenBank/DDBJ whole genome shotgun (WGS) entry which is preliminary data.</text>
</comment>
<sequence>MIKMTDKTIIRQHKYDITRLKNLLRNYRDSIITNILNAMKHLDPVCVIEKVDQSINLIIDNLK</sequence>
<evidence type="ECO:0000313" key="1">
    <source>
        <dbReference type="EMBL" id="KKL90982.1"/>
    </source>
</evidence>
<accession>A0A0F9IV64</accession>
<protein>
    <submittedName>
        <fullName evidence="1">Uncharacterized protein</fullName>
    </submittedName>
</protein>
<proteinExistence type="predicted"/>
<gene>
    <name evidence="1" type="ORF">LCGC14_1899200</name>
</gene>